<evidence type="ECO:0000259" key="11">
    <source>
        <dbReference type="PROSITE" id="PS50850"/>
    </source>
</evidence>
<comment type="similarity">
    <text evidence="3">Belongs to the major facilitator superfamily. TCR/Tet family.</text>
</comment>
<dbReference type="Proteomes" id="UP000268007">
    <property type="component" value="Unassembled WGS sequence"/>
</dbReference>
<feature type="transmembrane region" description="Helical" evidence="10">
    <location>
        <begin position="70"/>
        <end position="87"/>
    </location>
</feature>
<dbReference type="CDD" id="cd17503">
    <property type="entry name" value="MFS_LmrB_MDR_like"/>
    <property type="match status" value="1"/>
</dbReference>
<evidence type="ECO:0000256" key="8">
    <source>
        <dbReference type="ARBA" id="ARBA00022989"/>
    </source>
</evidence>
<accession>A0A495IX11</accession>
<keyword evidence="5" id="KW-0813">Transport</keyword>
<feature type="transmembrane region" description="Helical" evidence="10">
    <location>
        <begin position="94"/>
        <end position="113"/>
    </location>
</feature>
<evidence type="ECO:0000256" key="5">
    <source>
        <dbReference type="ARBA" id="ARBA00022448"/>
    </source>
</evidence>
<dbReference type="InterPro" id="IPR005829">
    <property type="entry name" value="Sugar_transporter_CS"/>
</dbReference>
<dbReference type="InterPro" id="IPR036259">
    <property type="entry name" value="MFS_trans_sf"/>
</dbReference>
<keyword evidence="8 10" id="KW-1133">Transmembrane helix</keyword>
<dbReference type="PANTHER" id="PTHR42718:SF9">
    <property type="entry name" value="MAJOR FACILITATOR SUPERFAMILY MULTIDRUG TRANSPORTER MFSC"/>
    <property type="match status" value="1"/>
</dbReference>
<dbReference type="InterPro" id="IPR004638">
    <property type="entry name" value="EmrB-like"/>
</dbReference>
<evidence type="ECO:0000313" key="13">
    <source>
        <dbReference type="Proteomes" id="UP000268007"/>
    </source>
</evidence>
<gene>
    <name evidence="12" type="ORF">BDD43_0696</name>
</gene>
<keyword evidence="6" id="KW-1003">Cell membrane</keyword>
<feature type="transmembrane region" description="Helical" evidence="10">
    <location>
        <begin position="283"/>
        <end position="304"/>
    </location>
</feature>
<feature type="transmembrane region" description="Helical" evidence="10">
    <location>
        <begin position="245"/>
        <end position="263"/>
    </location>
</feature>
<name>A0A495IX11_9SPHI</name>
<evidence type="ECO:0000256" key="2">
    <source>
        <dbReference type="ARBA" id="ARBA00004651"/>
    </source>
</evidence>
<comment type="function">
    <text evidence="1">Resistance to tetracycline by an active tetracycline efflux. This is an energy-dependent process that decreases the accumulation of the antibiotic in whole cells. This protein functions as a metal-tetracycline/H(+) antiporter.</text>
</comment>
<dbReference type="NCBIfam" id="TIGR00711">
    <property type="entry name" value="efflux_EmrB"/>
    <property type="match status" value="1"/>
</dbReference>
<dbReference type="AlphaFoldDB" id="A0A495IX11"/>
<feature type="transmembrane region" description="Helical" evidence="10">
    <location>
        <begin position="180"/>
        <end position="202"/>
    </location>
</feature>
<dbReference type="Pfam" id="PF07690">
    <property type="entry name" value="MFS_1"/>
    <property type="match status" value="1"/>
</dbReference>
<dbReference type="Gene3D" id="1.20.1720.10">
    <property type="entry name" value="Multidrug resistance protein D"/>
    <property type="match status" value="1"/>
</dbReference>
<dbReference type="Gene3D" id="1.20.1250.20">
    <property type="entry name" value="MFS general substrate transporter like domains"/>
    <property type="match status" value="1"/>
</dbReference>
<feature type="transmembrane region" description="Helical" evidence="10">
    <location>
        <begin position="214"/>
        <end position="233"/>
    </location>
</feature>
<sequence>MMSYKKNTKQTVPVSTGLAEKGFRKWIITITMVLACMLEFLDTTIVNVAIPHIQGSMGAILEDVAWVTTGYAIANVIVLPMSGWLGNRFGRKSYFLFSISIFTLASMLCGGSTTLAELVMFRVLQGLAGGGLISTAQAILLETWPPDERGTATAIFGFGAVVGPTIAPALGGYITDNLSWPWVFYINLPLGMIAAALTYYYVKVTPRSGQDKPVDWWGILLLSITVGSLQTVLEKGEDKDWFSTNYIIILTVTAILGLVIFIWHERDTDYPVVNMHLFRYRSFSAGMITSFVFGIGLYGSVFIFPQFCENLLGFSAQQTGLLLLPGQVFTIILMPTIGKLLKKGLPPQLFVIAGFCCFFVFPTLMSKTTLLSGLADLTFPLYFRGIGIGLLFVPLITLAIKDLKGPEIGQGAGLYNMMRQLGGSFGIAGLATSIHIGQATHRNFLLENINSYNNAFLSRMQFYISGFINKGYSSLQARNMALKVVDNTVNKQASLMAFADSYRWLGVVMLCCIPLIFLQGLKKKQVDIPTDLH</sequence>
<dbReference type="PROSITE" id="PS50850">
    <property type="entry name" value="MFS"/>
    <property type="match status" value="1"/>
</dbReference>
<evidence type="ECO:0000256" key="9">
    <source>
        <dbReference type="ARBA" id="ARBA00023136"/>
    </source>
</evidence>
<organism evidence="12 13">
    <name type="scientific">Mucilaginibacter gracilis</name>
    <dbReference type="NCBI Taxonomy" id="423350"/>
    <lineage>
        <taxon>Bacteria</taxon>
        <taxon>Pseudomonadati</taxon>
        <taxon>Bacteroidota</taxon>
        <taxon>Sphingobacteriia</taxon>
        <taxon>Sphingobacteriales</taxon>
        <taxon>Sphingobacteriaceae</taxon>
        <taxon>Mucilaginibacter</taxon>
    </lineage>
</organism>
<evidence type="ECO:0000313" key="12">
    <source>
        <dbReference type="EMBL" id="RKR80574.1"/>
    </source>
</evidence>
<comment type="subcellular location">
    <subcellularLocation>
        <location evidence="2">Cell membrane</location>
        <topology evidence="2">Multi-pass membrane protein</topology>
    </subcellularLocation>
</comment>
<feature type="transmembrane region" description="Helical" evidence="10">
    <location>
        <begin position="316"/>
        <end position="337"/>
    </location>
</feature>
<dbReference type="RefSeq" id="WP_246001434.1">
    <property type="nucleotide sequence ID" value="NZ_RBKU01000001.1"/>
</dbReference>
<dbReference type="PROSITE" id="PS00217">
    <property type="entry name" value="SUGAR_TRANSPORT_2"/>
    <property type="match status" value="1"/>
</dbReference>
<proteinExistence type="inferred from homology"/>
<comment type="similarity">
    <text evidence="4">Belongs to the major facilitator superfamily. EmrB family.</text>
</comment>
<keyword evidence="7 10" id="KW-0812">Transmembrane</keyword>
<evidence type="ECO:0000256" key="1">
    <source>
        <dbReference type="ARBA" id="ARBA00003279"/>
    </source>
</evidence>
<feature type="domain" description="Major facilitator superfamily (MFS) profile" evidence="11">
    <location>
        <begin position="28"/>
        <end position="478"/>
    </location>
</feature>
<reference evidence="12 13" key="1">
    <citation type="submission" date="2018-10" db="EMBL/GenBank/DDBJ databases">
        <title>Genomic Encyclopedia of Archaeal and Bacterial Type Strains, Phase II (KMG-II): from individual species to whole genera.</title>
        <authorList>
            <person name="Goeker M."/>
        </authorList>
    </citation>
    <scope>NUCLEOTIDE SEQUENCE [LARGE SCALE GENOMIC DNA]</scope>
    <source>
        <strain evidence="12 13">DSM 18602</strain>
    </source>
</reference>
<feature type="transmembrane region" description="Helical" evidence="10">
    <location>
        <begin position="349"/>
        <end position="375"/>
    </location>
</feature>
<keyword evidence="13" id="KW-1185">Reference proteome</keyword>
<keyword evidence="9 10" id="KW-0472">Membrane</keyword>
<dbReference type="InterPro" id="IPR001958">
    <property type="entry name" value="Tet-R_TetA/multi-R_MdtG-like"/>
</dbReference>
<evidence type="ECO:0000256" key="4">
    <source>
        <dbReference type="ARBA" id="ARBA00008537"/>
    </source>
</evidence>
<evidence type="ECO:0000256" key="6">
    <source>
        <dbReference type="ARBA" id="ARBA00022475"/>
    </source>
</evidence>
<feature type="transmembrane region" description="Helical" evidence="10">
    <location>
        <begin position="381"/>
        <end position="400"/>
    </location>
</feature>
<comment type="caution">
    <text evidence="12">The sequence shown here is derived from an EMBL/GenBank/DDBJ whole genome shotgun (WGS) entry which is preliminary data.</text>
</comment>
<evidence type="ECO:0000256" key="3">
    <source>
        <dbReference type="ARBA" id="ARBA00007520"/>
    </source>
</evidence>
<evidence type="ECO:0000256" key="7">
    <source>
        <dbReference type="ARBA" id="ARBA00022692"/>
    </source>
</evidence>
<feature type="transmembrane region" description="Helical" evidence="10">
    <location>
        <begin position="153"/>
        <end position="174"/>
    </location>
</feature>
<dbReference type="EMBL" id="RBKU01000001">
    <property type="protein sequence ID" value="RKR80574.1"/>
    <property type="molecule type" value="Genomic_DNA"/>
</dbReference>
<dbReference type="InterPro" id="IPR020846">
    <property type="entry name" value="MFS_dom"/>
</dbReference>
<dbReference type="PRINTS" id="PR01035">
    <property type="entry name" value="TCRTETA"/>
</dbReference>
<dbReference type="SUPFAM" id="SSF103473">
    <property type="entry name" value="MFS general substrate transporter"/>
    <property type="match status" value="1"/>
</dbReference>
<feature type="transmembrane region" description="Helical" evidence="10">
    <location>
        <begin position="119"/>
        <end position="141"/>
    </location>
</feature>
<dbReference type="PANTHER" id="PTHR42718">
    <property type="entry name" value="MAJOR FACILITATOR SUPERFAMILY MULTIDRUG TRANSPORTER MFSC"/>
    <property type="match status" value="1"/>
</dbReference>
<protein>
    <submittedName>
        <fullName evidence="12">DHA2 family multidrug resistance protein</fullName>
    </submittedName>
</protein>
<dbReference type="GO" id="GO:0022857">
    <property type="term" value="F:transmembrane transporter activity"/>
    <property type="evidence" value="ECO:0007669"/>
    <property type="project" value="InterPro"/>
</dbReference>
<evidence type="ECO:0000256" key="10">
    <source>
        <dbReference type="SAM" id="Phobius"/>
    </source>
</evidence>
<dbReference type="InterPro" id="IPR011701">
    <property type="entry name" value="MFS"/>
</dbReference>
<feature type="transmembrane region" description="Helical" evidence="10">
    <location>
        <begin position="26"/>
        <end position="50"/>
    </location>
</feature>
<dbReference type="GO" id="GO:0005886">
    <property type="term" value="C:plasma membrane"/>
    <property type="evidence" value="ECO:0007669"/>
    <property type="project" value="UniProtKB-SubCell"/>
</dbReference>
<feature type="transmembrane region" description="Helical" evidence="10">
    <location>
        <begin position="421"/>
        <end position="438"/>
    </location>
</feature>
<feature type="transmembrane region" description="Helical" evidence="10">
    <location>
        <begin position="501"/>
        <end position="518"/>
    </location>
</feature>